<gene>
    <name evidence="2" type="ORF">CC84DRAFT_1169682</name>
</gene>
<evidence type="ECO:0000256" key="1">
    <source>
        <dbReference type="SAM" id="MobiDB-lite"/>
    </source>
</evidence>
<reference evidence="2 3" key="1">
    <citation type="submission" date="2016-05" db="EMBL/GenBank/DDBJ databases">
        <title>Comparative analysis of secretome profiles of manganese(II)-oxidizing ascomycete fungi.</title>
        <authorList>
            <consortium name="DOE Joint Genome Institute"/>
            <person name="Zeiner C.A."/>
            <person name="Purvine S.O."/>
            <person name="Zink E.M."/>
            <person name="Wu S."/>
            <person name="Pasa-Tolic L."/>
            <person name="Chaput D.L."/>
            <person name="Haridas S."/>
            <person name="Grigoriev I.V."/>
            <person name="Santelli C.M."/>
            <person name="Hansel C.M."/>
        </authorList>
    </citation>
    <scope>NUCLEOTIDE SEQUENCE [LARGE SCALE GENOMIC DNA]</scope>
    <source>
        <strain evidence="2 3">AP3s5-JAC2a</strain>
    </source>
</reference>
<name>A0A177BVF5_9PLEO</name>
<feature type="region of interest" description="Disordered" evidence="1">
    <location>
        <begin position="1"/>
        <end position="54"/>
    </location>
</feature>
<protein>
    <submittedName>
        <fullName evidence="2">Uncharacterized protein</fullName>
    </submittedName>
</protein>
<dbReference type="InParanoid" id="A0A177BVF5"/>
<keyword evidence="3" id="KW-1185">Reference proteome</keyword>
<sequence>MSRLSWVPRRAVIGPPVEPLPSCIPPATSKASRPPLAKPAGTSSLATQSAMTGA</sequence>
<dbReference type="EMBL" id="KV441563">
    <property type="protein sequence ID" value="OAF98950.1"/>
    <property type="molecule type" value="Genomic_DNA"/>
</dbReference>
<feature type="compositionally biased region" description="Polar residues" evidence="1">
    <location>
        <begin position="41"/>
        <end position="54"/>
    </location>
</feature>
<dbReference type="RefSeq" id="XP_018029316.1">
    <property type="nucleotide sequence ID" value="XM_018179723.1"/>
</dbReference>
<evidence type="ECO:0000313" key="3">
    <source>
        <dbReference type="Proteomes" id="UP000077069"/>
    </source>
</evidence>
<dbReference type="AlphaFoldDB" id="A0A177BVF5"/>
<accession>A0A177BVF5</accession>
<proteinExistence type="predicted"/>
<dbReference type="Proteomes" id="UP000077069">
    <property type="component" value="Unassembled WGS sequence"/>
</dbReference>
<evidence type="ECO:0000313" key="2">
    <source>
        <dbReference type="EMBL" id="OAF98950.1"/>
    </source>
</evidence>
<organism evidence="2 3">
    <name type="scientific">Paraphaeosphaeria sporulosa</name>
    <dbReference type="NCBI Taxonomy" id="1460663"/>
    <lineage>
        <taxon>Eukaryota</taxon>
        <taxon>Fungi</taxon>
        <taxon>Dikarya</taxon>
        <taxon>Ascomycota</taxon>
        <taxon>Pezizomycotina</taxon>
        <taxon>Dothideomycetes</taxon>
        <taxon>Pleosporomycetidae</taxon>
        <taxon>Pleosporales</taxon>
        <taxon>Massarineae</taxon>
        <taxon>Didymosphaeriaceae</taxon>
        <taxon>Paraphaeosphaeria</taxon>
    </lineage>
</organism>
<dbReference type="GeneID" id="28763209"/>